<keyword evidence="1" id="KW-0479">Metal-binding</keyword>
<evidence type="ECO:0000256" key="2">
    <source>
        <dbReference type="ARBA" id="ARBA00022771"/>
    </source>
</evidence>
<accession>A0A392RNE3</accession>
<dbReference type="Pfam" id="PF04434">
    <property type="entry name" value="SWIM"/>
    <property type="match status" value="1"/>
</dbReference>
<feature type="domain" description="SWIM-type" evidence="5">
    <location>
        <begin position="25"/>
        <end position="57"/>
    </location>
</feature>
<evidence type="ECO:0000313" key="6">
    <source>
        <dbReference type="EMBL" id="MCI37075.1"/>
    </source>
</evidence>
<evidence type="ECO:0000256" key="1">
    <source>
        <dbReference type="ARBA" id="ARBA00022723"/>
    </source>
</evidence>
<sequence>MIYRHQPTGEEFFEVKHITHSGDKFVVSLGRRECSCRKWMLTGLPCHHLIACMRDRDIDPS</sequence>
<protein>
    <recommendedName>
        <fullName evidence="5">SWIM-type domain-containing protein</fullName>
    </recommendedName>
</protein>
<keyword evidence="3" id="KW-0862">Zinc</keyword>
<evidence type="ECO:0000256" key="3">
    <source>
        <dbReference type="ARBA" id="ARBA00022833"/>
    </source>
</evidence>
<dbReference type="SMART" id="SM00575">
    <property type="entry name" value="ZnF_PMZ"/>
    <property type="match status" value="1"/>
</dbReference>
<comment type="caution">
    <text evidence="6">The sequence shown here is derived from an EMBL/GenBank/DDBJ whole genome shotgun (WGS) entry which is preliminary data.</text>
</comment>
<evidence type="ECO:0000259" key="5">
    <source>
        <dbReference type="PROSITE" id="PS50966"/>
    </source>
</evidence>
<name>A0A392RNE3_9FABA</name>
<dbReference type="PANTHER" id="PTHR31973">
    <property type="entry name" value="POLYPROTEIN, PUTATIVE-RELATED"/>
    <property type="match status" value="1"/>
</dbReference>
<evidence type="ECO:0000256" key="4">
    <source>
        <dbReference type="PROSITE-ProRule" id="PRU00325"/>
    </source>
</evidence>
<dbReference type="PROSITE" id="PS50966">
    <property type="entry name" value="ZF_SWIM"/>
    <property type="match status" value="1"/>
</dbReference>
<keyword evidence="2 4" id="KW-0863">Zinc-finger</keyword>
<dbReference type="PANTHER" id="PTHR31973:SF187">
    <property type="entry name" value="MUTATOR TRANSPOSASE MUDRA PROTEIN"/>
    <property type="match status" value="1"/>
</dbReference>
<dbReference type="EMBL" id="LXQA010240547">
    <property type="protein sequence ID" value="MCI37075.1"/>
    <property type="molecule type" value="Genomic_DNA"/>
</dbReference>
<dbReference type="AlphaFoldDB" id="A0A392RNE3"/>
<reference evidence="6 7" key="1">
    <citation type="journal article" date="2018" name="Front. Plant Sci.">
        <title>Red Clover (Trifolium pratense) and Zigzag Clover (T. medium) - A Picture of Genomic Similarities and Differences.</title>
        <authorList>
            <person name="Dluhosova J."/>
            <person name="Istvanek J."/>
            <person name="Nedelnik J."/>
            <person name="Repkova J."/>
        </authorList>
    </citation>
    <scope>NUCLEOTIDE SEQUENCE [LARGE SCALE GENOMIC DNA]</scope>
    <source>
        <strain evidence="7">cv. 10/8</strain>
        <tissue evidence="6">Leaf</tissue>
    </source>
</reference>
<dbReference type="InterPro" id="IPR007527">
    <property type="entry name" value="Znf_SWIM"/>
</dbReference>
<keyword evidence="7" id="KW-1185">Reference proteome</keyword>
<dbReference type="InterPro" id="IPR006564">
    <property type="entry name" value="Znf_PMZ"/>
</dbReference>
<proteinExistence type="predicted"/>
<evidence type="ECO:0000313" key="7">
    <source>
        <dbReference type="Proteomes" id="UP000265520"/>
    </source>
</evidence>
<dbReference type="GO" id="GO:0008270">
    <property type="term" value="F:zinc ion binding"/>
    <property type="evidence" value="ECO:0007669"/>
    <property type="project" value="UniProtKB-KW"/>
</dbReference>
<feature type="non-terminal residue" evidence="6">
    <location>
        <position position="61"/>
    </location>
</feature>
<dbReference type="Proteomes" id="UP000265520">
    <property type="component" value="Unassembled WGS sequence"/>
</dbReference>
<organism evidence="6 7">
    <name type="scientific">Trifolium medium</name>
    <dbReference type="NCBI Taxonomy" id="97028"/>
    <lineage>
        <taxon>Eukaryota</taxon>
        <taxon>Viridiplantae</taxon>
        <taxon>Streptophyta</taxon>
        <taxon>Embryophyta</taxon>
        <taxon>Tracheophyta</taxon>
        <taxon>Spermatophyta</taxon>
        <taxon>Magnoliopsida</taxon>
        <taxon>eudicotyledons</taxon>
        <taxon>Gunneridae</taxon>
        <taxon>Pentapetalae</taxon>
        <taxon>rosids</taxon>
        <taxon>fabids</taxon>
        <taxon>Fabales</taxon>
        <taxon>Fabaceae</taxon>
        <taxon>Papilionoideae</taxon>
        <taxon>50 kb inversion clade</taxon>
        <taxon>NPAAA clade</taxon>
        <taxon>Hologalegina</taxon>
        <taxon>IRL clade</taxon>
        <taxon>Trifolieae</taxon>
        <taxon>Trifolium</taxon>
    </lineage>
</organism>